<dbReference type="InterPro" id="IPR036291">
    <property type="entry name" value="NAD(P)-bd_dom_sf"/>
</dbReference>
<evidence type="ECO:0000313" key="3">
    <source>
        <dbReference type="EMBL" id="KIP01974.1"/>
    </source>
</evidence>
<dbReference type="SUPFAM" id="SSF50129">
    <property type="entry name" value="GroES-like"/>
    <property type="match status" value="1"/>
</dbReference>
<dbReference type="PANTHER" id="PTHR43205">
    <property type="entry name" value="PROSTAGLANDIN REDUCTASE"/>
    <property type="match status" value="1"/>
</dbReference>
<dbReference type="CDD" id="cd05288">
    <property type="entry name" value="PGDH"/>
    <property type="match status" value="1"/>
</dbReference>
<gene>
    <name evidence="3" type="ORF">PHLGIDRAFT_112558</name>
</gene>
<dbReference type="InterPro" id="IPR041694">
    <property type="entry name" value="ADH_N_2"/>
</dbReference>
<dbReference type="InterPro" id="IPR045010">
    <property type="entry name" value="MDR_fam"/>
</dbReference>
<dbReference type="Gene3D" id="3.90.180.10">
    <property type="entry name" value="Medium-chain alcohol dehydrogenases, catalytic domain"/>
    <property type="match status" value="1"/>
</dbReference>
<proteinExistence type="predicted"/>
<sequence>MASIKNGRALFNEIPSAYPEPGKTTVYDESETIDPETVPLNGGFIVKTLVLSVDPYLRGKMREASAKSYSASFEKGKPLYNYGVGVVLRSENSAVKVGDHVYGVFPFQKFFIRPSLEGVRILENKEKLPWSTYLGAAGMPGQTAFFAWKEYSQSKKGDIVFVTAGAGPVGSLVIQIAKSEGLKVIASAGSEEKLDFIRSLGADVVFNYKTTKTADVLEKEGPIDIYWDNVGGESLDAALKYANHKARFLECGMISDYNEKAPPVTNLVQIVAKELKISGFLVFSLAPKHIEWFYNEIPGRIANGELKILEDFKKGLEYGGHAIEDVQRGRNYGKSVIVVAEE</sequence>
<evidence type="ECO:0000259" key="2">
    <source>
        <dbReference type="SMART" id="SM00829"/>
    </source>
</evidence>
<dbReference type="SUPFAM" id="SSF51735">
    <property type="entry name" value="NAD(P)-binding Rossmann-fold domains"/>
    <property type="match status" value="1"/>
</dbReference>
<dbReference type="Proteomes" id="UP000053257">
    <property type="component" value="Unassembled WGS sequence"/>
</dbReference>
<dbReference type="InterPro" id="IPR013149">
    <property type="entry name" value="ADH-like_C"/>
</dbReference>
<dbReference type="HOGENOM" id="CLU_026673_29_1_1"/>
<evidence type="ECO:0000256" key="1">
    <source>
        <dbReference type="ARBA" id="ARBA00023002"/>
    </source>
</evidence>
<keyword evidence="1" id="KW-0560">Oxidoreductase</keyword>
<organism evidence="3 4">
    <name type="scientific">Phlebiopsis gigantea (strain 11061_1 CR5-6)</name>
    <name type="common">White-rot fungus</name>
    <name type="synonym">Peniophora gigantea</name>
    <dbReference type="NCBI Taxonomy" id="745531"/>
    <lineage>
        <taxon>Eukaryota</taxon>
        <taxon>Fungi</taxon>
        <taxon>Dikarya</taxon>
        <taxon>Basidiomycota</taxon>
        <taxon>Agaricomycotina</taxon>
        <taxon>Agaricomycetes</taxon>
        <taxon>Polyporales</taxon>
        <taxon>Phanerochaetaceae</taxon>
        <taxon>Phlebiopsis</taxon>
    </lineage>
</organism>
<dbReference type="InterPro" id="IPR011032">
    <property type="entry name" value="GroES-like_sf"/>
</dbReference>
<dbReference type="EMBL" id="KN840717">
    <property type="protein sequence ID" value="KIP01974.1"/>
    <property type="molecule type" value="Genomic_DNA"/>
</dbReference>
<dbReference type="AlphaFoldDB" id="A0A0C3NBW0"/>
<accession>A0A0C3NBW0</accession>
<dbReference type="PANTHER" id="PTHR43205:SF7">
    <property type="entry name" value="PROSTAGLANDIN REDUCTASE 1"/>
    <property type="match status" value="1"/>
</dbReference>
<protein>
    <recommendedName>
        <fullName evidence="2">Enoyl reductase (ER) domain-containing protein</fullName>
    </recommendedName>
</protein>
<reference evidence="3 4" key="1">
    <citation type="journal article" date="2014" name="PLoS Genet.">
        <title>Analysis of the Phlebiopsis gigantea genome, transcriptome and secretome provides insight into its pioneer colonization strategies of wood.</title>
        <authorList>
            <person name="Hori C."/>
            <person name="Ishida T."/>
            <person name="Igarashi K."/>
            <person name="Samejima M."/>
            <person name="Suzuki H."/>
            <person name="Master E."/>
            <person name="Ferreira P."/>
            <person name="Ruiz-Duenas F.J."/>
            <person name="Held B."/>
            <person name="Canessa P."/>
            <person name="Larrondo L.F."/>
            <person name="Schmoll M."/>
            <person name="Druzhinina I.S."/>
            <person name="Kubicek C.P."/>
            <person name="Gaskell J.A."/>
            <person name="Kersten P."/>
            <person name="St John F."/>
            <person name="Glasner J."/>
            <person name="Sabat G."/>
            <person name="Splinter BonDurant S."/>
            <person name="Syed K."/>
            <person name="Yadav J."/>
            <person name="Mgbeahuruike A.C."/>
            <person name="Kovalchuk A."/>
            <person name="Asiegbu F.O."/>
            <person name="Lackner G."/>
            <person name="Hoffmeister D."/>
            <person name="Rencoret J."/>
            <person name="Gutierrez A."/>
            <person name="Sun H."/>
            <person name="Lindquist E."/>
            <person name="Barry K."/>
            <person name="Riley R."/>
            <person name="Grigoriev I.V."/>
            <person name="Henrissat B."/>
            <person name="Kues U."/>
            <person name="Berka R.M."/>
            <person name="Martinez A.T."/>
            <person name="Covert S.F."/>
            <person name="Blanchette R.A."/>
            <person name="Cullen D."/>
        </authorList>
    </citation>
    <scope>NUCLEOTIDE SEQUENCE [LARGE SCALE GENOMIC DNA]</scope>
    <source>
        <strain evidence="3 4">11061_1 CR5-6</strain>
    </source>
</reference>
<dbReference type="GO" id="GO:0016628">
    <property type="term" value="F:oxidoreductase activity, acting on the CH-CH group of donors, NAD or NADP as acceptor"/>
    <property type="evidence" value="ECO:0007669"/>
    <property type="project" value="InterPro"/>
</dbReference>
<dbReference type="Gene3D" id="3.40.50.720">
    <property type="entry name" value="NAD(P)-binding Rossmann-like Domain"/>
    <property type="match status" value="1"/>
</dbReference>
<keyword evidence="4" id="KW-1185">Reference proteome</keyword>
<dbReference type="OrthoDB" id="809632at2759"/>
<dbReference type="Pfam" id="PF16884">
    <property type="entry name" value="ADH_N_2"/>
    <property type="match status" value="1"/>
</dbReference>
<feature type="domain" description="Enoyl reductase (ER)" evidence="2">
    <location>
        <begin position="22"/>
        <end position="337"/>
    </location>
</feature>
<dbReference type="InterPro" id="IPR020843">
    <property type="entry name" value="ER"/>
</dbReference>
<dbReference type="Pfam" id="PF00107">
    <property type="entry name" value="ADH_zinc_N"/>
    <property type="match status" value="1"/>
</dbReference>
<name>A0A0C3NBW0_PHLG1</name>
<dbReference type="SMART" id="SM00829">
    <property type="entry name" value="PKS_ER"/>
    <property type="match status" value="1"/>
</dbReference>
<evidence type="ECO:0000313" key="4">
    <source>
        <dbReference type="Proteomes" id="UP000053257"/>
    </source>
</evidence>